<keyword evidence="6" id="KW-1185">Reference proteome</keyword>
<accession>X7EL54</accession>
<dbReference type="InterPro" id="IPR004089">
    <property type="entry name" value="MCPsignal_dom"/>
</dbReference>
<protein>
    <submittedName>
        <fullName evidence="5">Methyl-accepting chemotaxis protein</fullName>
    </submittedName>
</protein>
<comment type="caution">
    <text evidence="5">The sequence shown here is derived from an EMBL/GenBank/DDBJ whole genome shotgun (WGS) entry which is preliminary data.</text>
</comment>
<dbReference type="Gene3D" id="3.30.450.20">
    <property type="entry name" value="PAS domain"/>
    <property type="match status" value="5"/>
</dbReference>
<evidence type="ECO:0000313" key="5">
    <source>
        <dbReference type="EMBL" id="ETX15873.1"/>
    </source>
</evidence>
<dbReference type="SMART" id="SM00091">
    <property type="entry name" value="PAS"/>
    <property type="match status" value="5"/>
</dbReference>
<reference evidence="5 6" key="1">
    <citation type="submission" date="2014-01" db="EMBL/GenBank/DDBJ databases">
        <title>Roseivivax halodurans JCM 10272 Genome Sequencing.</title>
        <authorList>
            <person name="Lai Q."/>
            <person name="Li G."/>
            <person name="Shao Z."/>
        </authorList>
    </citation>
    <scope>NUCLEOTIDE SEQUENCE [LARGE SCALE GENOMIC DNA]</scope>
    <source>
        <strain evidence="5 6">JCM 10272</strain>
    </source>
</reference>
<feature type="domain" description="PAS" evidence="3">
    <location>
        <begin position="517"/>
        <end position="547"/>
    </location>
</feature>
<dbReference type="InterPro" id="IPR000700">
    <property type="entry name" value="PAS-assoc_C"/>
</dbReference>
<dbReference type="CDD" id="cd00130">
    <property type="entry name" value="PAS"/>
    <property type="match status" value="4"/>
</dbReference>
<dbReference type="SMART" id="SM00283">
    <property type="entry name" value="MA"/>
    <property type="match status" value="1"/>
</dbReference>
<dbReference type="SUPFAM" id="SSF55785">
    <property type="entry name" value="PYP-like sensor domain (PAS domain)"/>
    <property type="match status" value="5"/>
</dbReference>
<dbReference type="SUPFAM" id="SSF58104">
    <property type="entry name" value="Methyl-accepting chemotaxis protein (MCP) signaling domain"/>
    <property type="match status" value="1"/>
</dbReference>
<evidence type="ECO:0000259" key="2">
    <source>
        <dbReference type="PROSITE" id="PS50111"/>
    </source>
</evidence>
<dbReference type="GO" id="GO:0006935">
    <property type="term" value="P:chemotaxis"/>
    <property type="evidence" value="ECO:0007669"/>
    <property type="project" value="InterPro"/>
</dbReference>
<keyword evidence="1" id="KW-0807">Transducer</keyword>
<feature type="domain" description="Methyl-accepting transducer" evidence="2">
    <location>
        <begin position="801"/>
        <end position="934"/>
    </location>
</feature>
<dbReference type="OrthoDB" id="9765776at2"/>
<dbReference type="eggNOG" id="COG2202">
    <property type="taxonomic scope" value="Bacteria"/>
</dbReference>
<dbReference type="PRINTS" id="PR00260">
    <property type="entry name" value="CHEMTRNSDUCR"/>
</dbReference>
<name>X7EL54_9RHOB</name>
<dbReference type="GO" id="GO:0007165">
    <property type="term" value="P:signal transduction"/>
    <property type="evidence" value="ECO:0007669"/>
    <property type="project" value="UniProtKB-KW"/>
</dbReference>
<organism evidence="5 6">
    <name type="scientific">Roseivivax halodurans JCM 10272</name>
    <dbReference type="NCBI Taxonomy" id="1449350"/>
    <lineage>
        <taxon>Bacteria</taxon>
        <taxon>Pseudomonadati</taxon>
        <taxon>Pseudomonadota</taxon>
        <taxon>Alphaproteobacteria</taxon>
        <taxon>Rhodobacterales</taxon>
        <taxon>Roseobacteraceae</taxon>
        <taxon>Roseivivax</taxon>
    </lineage>
</organism>
<evidence type="ECO:0000256" key="1">
    <source>
        <dbReference type="PROSITE-ProRule" id="PRU00284"/>
    </source>
</evidence>
<dbReference type="SMART" id="SM00086">
    <property type="entry name" value="PAC"/>
    <property type="match status" value="5"/>
</dbReference>
<gene>
    <name evidence="5" type="ORF">OCH239_11895</name>
</gene>
<dbReference type="PROSITE" id="PS50111">
    <property type="entry name" value="CHEMOTAXIS_TRANSDUC_2"/>
    <property type="match status" value="1"/>
</dbReference>
<dbReference type="PANTHER" id="PTHR24422">
    <property type="entry name" value="CHEMOTAXIS PROTEIN METHYLTRANSFERASE"/>
    <property type="match status" value="1"/>
</dbReference>
<dbReference type="EMBL" id="JALZ01000003">
    <property type="protein sequence ID" value="ETX15873.1"/>
    <property type="molecule type" value="Genomic_DNA"/>
</dbReference>
<dbReference type="PROSITE" id="PS50113">
    <property type="entry name" value="PAC"/>
    <property type="match status" value="1"/>
</dbReference>
<dbReference type="eggNOG" id="COG0840">
    <property type="taxonomic scope" value="Bacteria"/>
</dbReference>
<dbReference type="Pfam" id="PF08448">
    <property type="entry name" value="PAS_4"/>
    <property type="match status" value="5"/>
</dbReference>
<dbReference type="InterPro" id="IPR001610">
    <property type="entry name" value="PAC"/>
</dbReference>
<evidence type="ECO:0000313" key="6">
    <source>
        <dbReference type="Proteomes" id="UP000022447"/>
    </source>
</evidence>
<sequence>MPDTHLPSGLPIDMAARALGAALLETGLTLTFDAETGALVHANEAAIFLLEISEDAFGDHTFDALCRADGSGAPDLWSALRSGSVRRWRGTLVATLSSSEHPVDFIAACSDSEGGTGHVILHATESDGQSAQERPAPTGAVAALGDVVGIIEFDADGVVLTANDRAKMALEFYSEEMTGRGHDSLWPASITQTPDYVAFWEKLREGRIVEGRHAHVTAEGNIVWLQSTYIPRRGDAGHVSTVVQCLMDVTDETERSMVDAARARAAWSVLAVAELDIEGHVLASNSCMQSLLGSEPDDLTGKHLRRFMDAEFALGATFRAAWDKVVGGEAQQIDIPHLNADHQLCWTRSQFVPVPDASGRITAIYEIGTVIHDDHERLANLETRYDALSGDLAIVEWDVTGRLIEGNARYAELLGFDRGKLKGLDHRMTVPQDFAKGRRYSLFWDRLNQGERVSGQFRRLGVDGKDAWFQASYVPLRRETDGRIETVFFYGSDISEVKLGQIHAQARMDAIERSMAVIEFEMDGTIISANKVFVETVGYSLEELKGRKHAMLCPPDFAKSEEYRRFWERLGEGQIIEQEVRRVGSGGRELWFQASYNPILDLAGQPIRVVKYAYDITDVRIRQAKLEEKWQTTSRAHPICEFDCEGKITGANEAFLRTAGYSLREIVGQHHSMFCTLAQARSQEYRDFWQDLAKGEERSDCYHYVARFDRDMYLQANFSPIHDTSGAVSGVIMHAIEVTDHVRLRDETEKRATEVGGQIEALREAGVQIRGGHGALSEALTRSRETLVQGEGALASGLRDMGGVTGAIEKIDQIVEVVAEIAVQTNLLAFNAAIEAARAGEYGVGFSIVADEVRKLAERNADAARDISRQLEAASESVGRGTGAAQETIAILNRTADDIRASGESVSTLMSNCEAQSQTIGAIGAVMCEFGGRT</sequence>
<dbReference type="Pfam" id="PF00015">
    <property type="entry name" value="MCPsignal"/>
    <property type="match status" value="1"/>
</dbReference>
<feature type="domain" description="PAC" evidence="4">
    <location>
        <begin position="576"/>
        <end position="628"/>
    </location>
</feature>
<dbReference type="InterPro" id="IPR013656">
    <property type="entry name" value="PAS_4"/>
</dbReference>
<dbReference type="NCBIfam" id="TIGR00229">
    <property type="entry name" value="sensory_box"/>
    <property type="match status" value="3"/>
</dbReference>
<dbReference type="InterPro" id="IPR004090">
    <property type="entry name" value="Chemotax_Me-accpt_rcpt"/>
</dbReference>
<dbReference type="GO" id="GO:0004888">
    <property type="term" value="F:transmembrane signaling receptor activity"/>
    <property type="evidence" value="ECO:0007669"/>
    <property type="project" value="InterPro"/>
</dbReference>
<dbReference type="InterPro" id="IPR000014">
    <property type="entry name" value="PAS"/>
</dbReference>
<dbReference type="AlphaFoldDB" id="X7EL54"/>
<feature type="domain" description="PAS" evidence="3">
    <location>
        <begin position="643"/>
        <end position="669"/>
    </location>
</feature>
<dbReference type="GO" id="GO:0016020">
    <property type="term" value="C:membrane"/>
    <property type="evidence" value="ECO:0007669"/>
    <property type="project" value="InterPro"/>
</dbReference>
<dbReference type="PROSITE" id="PS50112">
    <property type="entry name" value="PAS"/>
    <property type="match status" value="2"/>
</dbReference>
<dbReference type="STRING" id="1449350.OCH239_11895"/>
<dbReference type="InterPro" id="IPR050903">
    <property type="entry name" value="Bact_Chemotaxis_MeTrfase"/>
</dbReference>
<evidence type="ECO:0000259" key="4">
    <source>
        <dbReference type="PROSITE" id="PS50113"/>
    </source>
</evidence>
<evidence type="ECO:0000259" key="3">
    <source>
        <dbReference type="PROSITE" id="PS50112"/>
    </source>
</evidence>
<dbReference type="Proteomes" id="UP000022447">
    <property type="component" value="Unassembled WGS sequence"/>
</dbReference>
<proteinExistence type="predicted"/>
<dbReference type="Gene3D" id="1.10.287.950">
    <property type="entry name" value="Methyl-accepting chemotaxis protein"/>
    <property type="match status" value="1"/>
</dbReference>
<dbReference type="PATRIC" id="fig|1449350.3.peg.991"/>
<dbReference type="InterPro" id="IPR035965">
    <property type="entry name" value="PAS-like_dom_sf"/>
</dbReference>
<dbReference type="PANTHER" id="PTHR24422:SF10">
    <property type="entry name" value="CHEMOTAXIS PROTEIN METHYLTRANSFERASE 2"/>
    <property type="match status" value="1"/>
</dbReference>